<feature type="domain" description="C2H2-type" evidence="1">
    <location>
        <begin position="183"/>
        <end position="206"/>
    </location>
</feature>
<dbReference type="RefSeq" id="WP_048193632.1">
    <property type="nucleotide sequence ID" value="NZ_CAAGSM010000002.1"/>
</dbReference>
<dbReference type="AlphaFoldDB" id="A0A099T2X2"/>
<evidence type="ECO:0000313" key="3">
    <source>
        <dbReference type="Proteomes" id="UP000029859"/>
    </source>
</evidence>
<dbReference type="PROSITE" id="PS00028">
    <property type="entry name" value="ZINC_FINGER_C2H2_1"/>
    <property type="match status" value="1"/>
</dbReference>
<evidence type="ECO:0000313" key="2">
    <source>
        <dbReference type="EMBL" id="KGK99219.1"/>
    </source>
</evidence>
<keyword evidence="3" id="KW-1185">Reference proteome</keyword>
<gene>
    <name evidence="2" type="ORF">LI82_04140</name>
</gene>
<reference evidence="2 3" key="1">
    <citation type="submission" date="2014-09" db="EMBL/GenBank/DDBJ databases">
        <title>Draft genome sequence of an obligately methylotrophic methanogen, Methanococcoides methylutens, isolated from marine sediment.</title>
        <authorList>
            <person name="Guan Y."/>
            <person name="Ngugi D.K."/>
            <person name="Blom J."/>
            <person name="Ali S."/>
            <person name="Ferry J.G."/>
            <person name="Stingl U."/>
        </authorList>
    </citation>
    <scope>NUCLEOTIDE SEQUENCE [LARGE SCALE GENOMIC DNA]</scope>
    <source>
        <strain evidence="2 3">DSM 2657</strain>
    </source>
</reference>
<protein>
    <recommendedName>
        <fullName evidence="1">C2H2-type domain-containing protein</fullName>
    </recommendedName>
</protein>
<proteinExistence type="predicted"/>
<organism evidence="2 3">
    <name type="scientific">Methanococcoides methylutens</name>
    <dbReference type="NCBI Taxonomy" id="2226"/>
    <lineage>
        <taxon>Archaea</taxon>
        <taxon>Methanobacteriati</taxon>
        <taxon>Methanobacteriota</taxon>
        <taxon>Stenosarchaea group</taxon>
        <taxon>Methanomicrobia</taxon>
        <taxon>Methanosarcinales</taxon>
        <taxon>Methanosarcinaceae</taxon>
        <taxon>Methanococcoides</taxon>
    </lineage>
</organism>
<sequence length="206" mass="23760">MKICNKCEIKYPDTNLFCNKCHSLLQLQKVVTDSKSKKQIDVGTILSEKKKTKLDKPISKDIGISEIPIYDDWEPPAATTVYSKMKNIPYGVLKYNLSKGLYTIGIGQIRSYLDDRTYSCKSCSYYTSFDYELCSLKEAKVKSNAICKSFEVSPEFQVSLDSTNKKEKDNENVKEKKKKRKTFYCCICNKAFHTEEGRKRHLNAKH</sequence>
<dbReference type="PROSITE" id="PS50157">
    <property type="entry name" value="ZINC_FINGER_C2H2_2"/>
    <property type="match status" value="1"/>
</dbReference>
<accession>A0A099T2X2</accession>
<name>A0A099T2X2_METMT</name>
<evidence type="ECO:0000259" key="1">
    <source>
        <dbReference type="PROSITE" id="PS50157"/>
    </source>
</evidence>
<dbReference type="InterPro" id="IPR013087">
    <property type="entry name" value="Znf_C2H2_type"/>
</dbReference>
<dbReference type="EMBL" id="JRHO01000009">
    <property type="protein sequence ID" value="KGK99219.1"/>
    <property type="molecule type" value="Genomic_DNA"/>
</dbReference>
<dbReference type="OrthoDB" id="115601at2157"/>
<comment type="caution">
    <text evidence="2">The sequence shown here is derived from an EMBL/GenBank/DDBJ whole genome shotgun (WGS) entry which is preliminary data.</text>
</comment>
<dbReference type="Proteomes" id="UP000029859">
    <property type="component" value="Unassembled WGS sequence"/>
</dbReference>